<reference evidence="2 3" key="1">
    <citation type="journal article" date="2014" name="Genome Announc.">
        <title>Draft Genome Sequence of Lactobacillus plantarum CMPG5300, a Human Vaginal Isolate.</title>
        <authorList>
            <person name="Malik S."/>
            <person name="Siezen R.J."/>
            <person name="Renckens B."/>
            <person name="Vaneechoutte M."/>
            <person name="Vanderleyden J."/>
            <person name="Lebeer S."/>
        </authorList>
    </citation>
    <scope>NUCLEOTIDE SEQUENCE [LARGE SCALE GENOMIC DNA]</scope>
    <source>
        <strain evidence="2 3">CMPG5300</strain>
    </source>
</reference>
<protein>
    <submittedName>
        <fullName evidence="2">Prophage protein, Xre family</fullName>
    </submittedName>
</protein>
<evidence type="ECO:0000313" key="2">
    <source>
        <dbReference type="EMBL" id="KGH41366.1"/>
    </source>
</evidence>
<dbReference type="Pfam" id="PF13443">
    <property type="entry name" value="HTH_26"/>
    <property type="match status" value="1"/>
</dbReference>
<sequence>MAKNTAMIIAENIRIQMAINNIHVTDMANNIGISRNTITNLKSGRMKMIQIRTLENVANYFEITVGELVTEHHLGVS</sequence>
<dbReference type="SUPFAM" id="SSF47413">
    <property type="entry name" value="lambda repressor-like DNA-binding domains"/>
    <property type="match status" value="1"/>
</dbReference>
<comment type="caution">
    <text evidence="2">The sequence shown here is derived from an EMBL/GenBank/DDBJ whole genome shotgun (WGS) entry which is preliminary data.</text>
</comment>
<dbReference type="PROSITE" id="PS50943">
    <property type="entry name" value="HTH_CROC1"/>
    <property type="match status" value="1"/>
</dbReference>
<dbReference type="AlphaFoldDB" id="A0AAW3FJW7"/>
<dbReference type="Proteomes" id="UP000029801">
    <property type="component" value="Chromosome"/>
</dbReference>
<dbReference type="CDD" id="cd00093">
    <property type="entry name" value="HTH_XRE"/>
    <property type="match status" value="1"/>
</dbReference>
<dbReference type="EMBL" id="AXZV01000020">
    <property type="protein sequence ID" value="KGH41366.1"/>
    <property type="molecule type" value="Genomic_DNA"/>
</dbReference>
<dbReference type="Gene3D" id="1.10.260.40">
    <property type="entry name" value="lambda repressor-like DNA-binding domains"/>
    <property type="match status" value="1"/>
</dbReference>
<organism evidence="2 3">
    <name type="scientific">Lactiplantibacillus plantarum CMPG5300</name>
    <dbReference type="NCBI Taxonomy" id="1304889"/>
    <lineage>
        <taxon>Bacteria</taxon>
        <taxon>Bacillati</taxon>
        <taxon>Bacillota</taxon>
        <taxon>Bacilli</taxon>
        <taxon>Lactobacillales</taxon>
        <taxon>Lactobacillaceae</taxon>
        <taxon>Lactiplantibacillus</taxon>
    </lineage>
</organism>
<accession>A0AAW3FJW7</accession>
<gene>
    <name evidence="2" type="ORF">CMPG5300_3020</name>
</gene>
<dbReference type="InterPro" id="IPR010982">
    <property type="entry name" value="Lambda_DNA-bd_dom_sf"/>
</dbReference>
<name>A0AAW3FJW7_LACPN</name>
<dbReference type="SMART" id="SM00530">
    <property type="entry name" value="HTH_XRE"/>
    <property type="match status" value="1"/>
</dbReference>
<evidence type="ECO:0000313" key="3">
    <source>
        <dbReference type="Proteomes" id="UP000029801"/>
    </source>
</evidence>
<dbReference type="RefSeq" id="WP_047674550.1">
    <property type="nucleotide sequence ID" value="NZ_CM002918.1"/>
</dbReference>
<evidence type="ECO:0000259" key="1">
    <source>
        <dbReference type="PROSITE" id="PS50943"/>
    </source>
</evidence>
<feature type="domain" description="HTH cro/C1-type" evidence="1">
    <location>
        <begin position="13"/>
        <end position="68"/>
    </location>
</feature>
<dbReference type="GO" id="GO:0003677">
    <property type="term" value="F:DNA binding"/>
    <property type="evidence" value="ECO:0007669"/>
    <property type="project" value="InterPro"/>
</dbReference>
<proteinExistence type="predicted"/>
<dbReference type="InterPro" id="IPR001387">
    <property type="entry name" value="Cro/C1-type_HTH"/>
</dbReference>